<dbReference type="Pfam" id="PF01272">
    <property type="entry name" value="GreA_GreB"/>
    <property type="match status" value="1"/>
</dbReference>
<dbReference type="PANTHER" id="PTHR30437:SF5">
    <property type="entry name" value="REGULATOR OF NUCLEOSIDE DIPHOSPHATE KINASE"/>
    <property type="match status" value="1"/>
</dbReference>
<dbReference type="eggNOG" id="COG0782">
    <property type="taxonomic scope" value="Bacteria"/>
</dbReference>
<reference evidence="2 3" key="1">
    <citation type="submission" date="2010-06" db="EMBL/GenBank/DDBJ databases">
        <title>Complete sequence of chromosome of Nitrosococcus watsoni C-113.</title>
        <authorList>
            <consortium name="US DOE Joint Genome Institute"/>
            <person name="Lucas S."/>
            <person name="Copeland A."/>
            <person name="Lapidus A."/>
            <person name="Cheng J.-F."/>
            <person name="Bruce D."/>
            <person name="Goodwin L."/>
            <person name="Pitluck S."/>
            <person name="Malfatti S.A."/>
            <person name="Chain P.S.G."/>
            <person name="Land M."/>
            <person name="Hauser L."/>
            <person name="Kyrpides N."/>
            <person name="Ivanova N."/>
            <person name="Cambell M.A."/>
            <person name="Heidelberg J.F."/>
            <person name="Klotz M.G."/>
            <person name="Woyke T."/>
        </authorList>
    </citation>
    <scope>NUCLEOTIDE SEQUENCE [LARGE SCALE GENOMIC DNA]</scope>
    <source>
        <strain evidence="2 3">C-113</strain>
    </source>
</reference>
<evidence type="ECO:0000313" key="2">
    <source>
        <dbReference type="EMBL" id="ADJ28588.1"/>
    </source>
</evidence>
<dbReference type="Gene3D" id="3.10.50.30">
    <property type="entry name" value="Transcription elongation factor, GreA/GreB, C-terminal domain"/>
    <property type="match status" value="1"/>
</dbReference>
<dbReference type="STRING" id="105559.Nwat_1718"/>
<dbReference type="Proteomes" id="UP000000393">
    <property type="component" value="Chromosome"/>
</dbReference>
<dbReference type="GO" id="GO:0070063">
    <property type="term" value="F:RNA polymerase binding"/>
    <property type="evidence" value="ECO:0007669"/>
    <property type="project" value="InterPro"/>
</dbReference>
<protein>
    <submittedName>
        <fullName evidence="2">GreA/GreB family elongation factor</fullName>
    </submittedName>
</protein>
<dbReference type="NCBIfam" id="NF004396">
    <property type="entry name" value="PRK05753.1"/>
    <property type="match status" value="1"/>
</dbReference>
<evidence type="ECO:0000259" key="1">
    <source>
        <dbReference type="Pfam" id="PF01272"/>
    </source>
</evidence>
<sequence length="129" mass="14596">MLKTSDLIITDLDYGRLRALGEQTLLAEELDRATVIPRERVPDRVVTMHSRLIYLDENTGERREVELVYPEEANMRAGKISVLAPVGSALLGLSVGESIDWKFPSGEVRRLSVERILFQPQHDPVRADQ</sequence>
<evidence type="ECO:0000313" key="3">
    <source>
        <dbReference type="Proteomes" id="UP000000393"/>
    </source>
</evidence>
<keyword evidence="2" id="KW-0648">Protein biosynthesis</keyword>
<dbReference type="HOGENOM" id="CLU_120358_1_1_6"/>
<dbReference type="KEGG" id="nwa:Nwat_1718"/>
<dbReference type="GO" id="GO:0003746">
    <property type="term" value="F:translation elongation factor activity"/>
    <property type="evidence" value="ECO:0007669"/>
    <property type="project" value="UniProtKB-KW"/>
</dbReference>
<dbReference type="GO" id="GO:0006354">
    <property type="term" value="P:DNA-templated transcription elongation"/>
    <property type="evidence" value="ECO:0007669"/>
    <property type="project" value="TreeGrafter"/>
</dbReference>
<gene>
    <name evidence="2" type="ordered locus">Nwat_1718</name>
</gene>
<dbReference type="SUPFAM" id="SSF54534">
    <property type="entry name" value="FKBP-like"/>
    <property type="match status" value="1"/>
</dbReference>
<keyword evidence="2" id="KW-0251">Elongation factor</keyword>
<dbReference type="PANTHER" id="PTHR30437">
    <property type="entry name" value="TRANSCRIPTION ELONGATION FACTOR GREA"/>
    <property type="match status" value="1"/>
</dbReference>
<dbReference type="OrthoDB" id="192847at2"/>
<dbReference type="InterPro" id="IPR023459">
    <property type="entry name" value="Tscrpt_elong_fac_GreA/B_fam"/>
</dbReference>
<dbReference type="EMBL" id="CP002086">
    <property type="protein sequence ID" value="ADJ28588.1"/>
    <property type="molecule type" value="Genomic_DNA"/>
</dbReference>
<name>D8K6R1_NITWC</name>
<dbReference type="AlphaFoldDB" id="D8K6R1"/>
<dbReference type="GO" id="GO:0032784">
    <property type="term" value="P:regulation of DNA-templated transcription elongation"/>
    <property type="evidence" value="ECO:0007669"/>
    <property type="project" value="InterPro"/>
</dbReference>
<dbReference type="InterPro" id="IPR036953">
    <property type="entry name" value="GreA/GreB_C_sf"/>
</dbReference>
<dbReference type="GO" id="GO:0003677">
    <property type="term" value="F:DNA binding"/>
    <property type="evidence" value="ECO:0007669"/>
    <property type="project" value="InterPro"/>
</dbReference>
<keyword evidence="3" id="KW-1185">Reference proteome</keyword>
<dbReference type="InterPro" id="IPR001437">
    <property type="entry name" value="Tscrpt_elong_fac_GreA/B_C"/>
</dbReference>
<accession>D8K6R1</accession>
<feature type="domain" description="Transcription elongation factor GreA/GreB C-terminal" evidence="1">
    <location>
        <begin position="42"/>
        <end position="113"/>
    </location>
</feature>
<dbReference type="RefSeq" id="WP_013220680.1">
    <property type="nucleotide sequence ID" value="NC_014315.1"/>
</dbReference>
<organism evidence="2 3">
    <name type="scientific">Nitrosococcus watsoni (strain C-113)</name>
    <dbReference type="NCBI Taxonomy" id="105559"/>
    <lineage>
        <taxon>Bacteria</taxon>
        <taxon>Pseudomonadati</taxon>
        <taxon>Pseudomonadota</taxon>
        <taxon>Gammaproteobacteria</taxon>
        <taxon>Chromatiales</taxon>
        <taxon>Chromatiaceae</taxon>
        <taxon>Nitrosococcus</taxon>
    </lineage>
</organism>
<proteinExistence type="predicted"/>